<reference evidence="1 2" key="1">
    <citation type="journal article" date="2014" name="Appl. Environ. Microbiol.">
        <title>Genomic features of a bumble bee symbiont reflect its host environment.</title>
        <authorList>
            <person name="Martinson V.G."/>
            <person name="Magoc T."/>
            <person name="Koch H."/>
            <person name="Salzberg S.L."/>
            <person name="Moran N.A."/>
        </authorList>
    </citation>
    <scope>NUCLEOTIDE SEQUENCE [LARGE SCALE GENOMIC DNA]</scope>
    <source>
        <strain evidence="1 2">Bimp</strain>
    </source>
</reference>
<organism evidence="1 2">
    <name type="scientific">Candidatus Schmidhempelia bombi str. Bimp</name>
    <dbReference type="NCBI Taxonomy" id="1387197"/>
    <lineage>
        <taxon>Bacteria</taxon>
        <taxon>Pseudomonadati</taxon>
        <taxon>Pseudomonadota</taxon>
        <taxon>Gammaproteobacteria</taxon>
        <taxon>Orbales</taxon>
        <taxon>Orbaceae</taxon>
        <taxon>Candidatus Schmidhempelia</taxon>
    </lineage>
</organism>
<accession>A0AB94ICC1</accession>
<dbReference type="RefSeq" id="WP_024496154.1">
    <property type="nucleotide sequence ID" value="NZ_AWGA01000056.1"/>
</dbReference>
<evidence type="ECO:0000313" key="2">
    <source>
        <dbReference type="Proteomes" id="UP000506160"/>
    </source>
</evidence>
<sequence>MATAKNELFEEINAWATNAVFNSPTWSINQLDYSEKSISAVELIIDEMSTKNHEISEEQLDMITQEYGCYMLMTAHRLYGGEFYWNNQFEQPMLIVGEPEACIALLTWNKVKGRLLGDKADHLAYFFEQFGGDAKAIESGKQVVYI</sequence>
<gene>
    <name evidence="1" type="ORF">O970_05595</name>
</gene>
<comment type="caution">
    <text evidence="1">The sequence shown here is derived from an EMBL/GenBank/DDBJ whole genome shotgun (WGS) entry which is preliminary data.</text>
</comment>
<proteinExistence type="predicted"/>
<dbReference type="EMBL" id="AWGA01000056">
    <property type="protein sequence ID" value="TEA27064.1"/>
    <property type="molecule type" value="Genomic_DNA"/>
</dbReference>
<dbReference type="AlphaFoldDB" id="A0AB94ICC1"/>
<keyword evidence="2" id="KW-1185">Reference proteome</keyword>
<evidence type="ECO:0000313" key="1">
    <source>
        <dbReference type="EMBL" id="TEA27064.1"/>
    </source>
</evidence>
<name>A0AB94ICC1_9GAMM</name>
<protein>
    <submittedName>
        <fullName evidence="1">Uncharacterized protein</fullName>
    </submittedName>
</protein>
<dbReference type="Proteomes" id="UP000506160">
    <property type="component" value="Unassembled WGS sequence"/>
</dbReference>